<accession>A0ABW4HGC4</accession>
<protein>
    <submittedName>
        <fullName evidence="1">Nuclear transport factor 2 family protein</fullName>
    </submittedName>
</protein>
<evidence type="ECO:0000313" key="2">
    <source>
        <dbReference type="Proteomes" id="UP001597138"/>
    </source>
</evidence>
<dbReference type="RefSeq" id="WP_379815708.1">
    <property type="nucleotide sequence ID" value="NZ_JBHUDZ010000016.1"/>
</dbReference>
<dbReference type="SUPFAM" id="SSF54427">
    <property type="entry name" value="NTF2-like"/>
    <property type="match status" value="2"/>
</dbReference>
<gene>
    <name evidence="1" type="ORF">ACFSC2_17915</name>
</gene>
<dbReference type="EMBL" id="JBHUDZ010000016">
    <property type="protein sequence ID" value="MFD1604619.1"/>
    <property type="molecule type" value="Genomic_DNA"/>
</dbReference>
<organism evidence="1 2">
    <name type="scientific">Flavobacterium artemisiae</name>
    <dbReference type="NCBI Taxonomy" id="2126556"/>
    <lineage>
        <taxon>Bacteria</taxon>
        <taxon>Pseudomonadati</taxon>
        <taxon>Bacteroidota</taxon>
        <taxon>Flavobacteriia</taxon>
        <taxon>Flavobacteriales</taxon>
        <taxon>Flavobacteriaceae</taxon>
        <taxon>Flavobacterium</taxon>
    </lineage>
</organism>
<dbReference type="InterPro" id="IPR032710">
    <property type="entry name" value="NTF2-like_dom_sf"/>
</dbReference>
<keyword evidence="2" id="KW-1185">Reference proteome</keyword>
<name>A0ABW4HGC4_9FLAO</name>
<dbReference type="Proteomes" id="UP001597138">
    <property type="component" value="Unassembled WGS sequence"/>
</dbReference>
<reference evidence="2" key="1">
    <citation type="journal article" date="2019" name="Int. J. Syst. Evol. Microbiol.">
        <title>The Global Catalogue of Microorganisms (GCM) 10K type strain sequencing project: providing services to taxonomists for standard genome sequencing and annotation.</title>
        <authorList>
            <consortium name="The Broad Institute Genomics Platform"/>
            <consortium name="The Broad Institute Genome Sequencing Center for Infectious Disease"/>
            <person name="Wu L."/>
            <person name="Ma J."/>
        </authorList>
    </citation>
    <scope>NUCLEOTIDE SEQUENCE [LARGE SCALE GENOMIC DNA]</scope>
    <source>
        <strain evidence="2">CCUG 70865</strain>
    </source>
</reference>
<dbReference type="Gene3D" id="3.10.450.50">
    <property type="match status" value="2"/>
</dbReference>
<proteinExistence type="predicted"/>
<evidence type="ECO:0000313" key="1">
    <source>
        <dbReference type="EMBL" id="MFD1604619.1"/>
    </source>
</evidence>
<comment type="caution">
    <text evidence="1">The sequence shown here is derived from an EMBL/GenBank/DDBJ whole genome shotgun (WGS) entry which is preliminary data.</text>
</comment>
<sequence>MEKRCLTVLVFFLAFLQLKSQTAQNITEVKEKLTLINNQIAESFLHNDNTIIMGYYDEAEPVCMPEYHNALYSKKDIESYYKQWLSNFKINDYKRSIYEVQLIENYAVEIGTFHINTVGKNGVSLVYDGKYMNVWKVLKNKKLVLVSEIWGADKAIDGSQFSVIKSNITKIPKPKINQSIEEEVYKRNERIIALVKRREGEKHAVEFFTKDAIYLTYDTPMLIGMENIKPYFIEHEKPNGIAIDSLSIKASRIILLKNFIIEYGYYFVDVSWDNKKGKASVSGKSINLWKREENGLLMLYRQMVNHN</sequence>